<keyword evidence="16" id="KW-0325">Glycoprotein</keyword>
<dbReference type="PROSITE" id="PS00107">
    <property type="entry name" value="PROTEIN_KINASE_ATP"/>
    <property type="match status" value="1"/>
</dbReference>
<keyword evidence="9" id="KW-0677">Repeat</keyword>
<keyword evidence="13 20" id="KW-1133">Transmembrane helix</keyword>
<keyword evidence="3" id="KW-0723">Serine/threonine-protein kinase</keyword>
<evidence type="ECO:0000256" key="4">
    <source>
        <dbReference type="ARBA" id="ARBA00022553"/>
    </source>
</evidence>
<reference evidence="22 23" key="1">
    <citation type="submission" date="2023-10" db="EMBL/GenBank/DDBJ databases">
        <title>Chromosome-scale genome assembly provides insights into flower coloration mechanisms of Canna indica.</title>
        <authorList>
            <person name="Li C."/>
        </authorList>
    </citation>
    <scope>NUCLEOTIDE SEQUENCE [LARGE SCALE GENOMIC DNA]</scope>
    <source>
        <tissue evidence="22">Flower</tissue>
    </source>
</reference>
<feature type="transmembrane region" description="Helical" evidence="20">
    <location>
        <begin position="25"/>
        <end position="49"/>
    </location>
</feature>
<proteinExistence type="predicted"/>
<dbReference type="Proteomes" id="UP001327560">
    <property type="component" value="Chromosome 4"/>
</dbReference>
<name>A0AAQ3K9H1_9LILI</name>
<comment type="subcellular location">
    <subcellularLocation>
        <location evidence="1">Membrane</location>
        <topology evidence="1">Single-pass type I membrane protein</topology>
    </subcellularLocation>
</comment>
<evidence type="ECO:0000256" key="3">
    <source>
        <dbReference type="ARBA" id="ARBA00022527"/>
    </source>
</evidence>
<keyword evidence="10 19" id="KW-0547">Nucleotide-binding</keyword>
<dbReference type="GO" id="GO:0004674">
    <property type="term" value="F:protein serine/threonine kinase activity"/>
    <property type="evidence" value="ECO:0007669"/>
    <property type="project" value="UniProtKB-KW"/>
</dbReference>
<dbReference type="Gene3D" id="3.30.200.20">
    <property type="entry name" value="Phosphorylase Kinase, domain 1"/>
    <property type="match status" value="1"/>
</dbReference>
<sequence length="395" mass="44273">MIMPPFVHLSPPDNKPSHRPKQHSFLLVIFVLVSVSLMILFLVICLYLLRRRRRHRIRHGSKQDEELEANNADLFSIWNYDGRSVFSDIVDATEDFDDAYCLGIGGSGSVYEAELPTGQVVAVKRFHQLSDDSGAGGGRGLLDDKGFRNEIRALTAIRHRNIVKLYGFCAHSRWMFLVYEYMKRGSLASALGDDARAAGELSWERRVRAIRDVADALSYMHHDCNPCMVHRDVSSKNVLLDAEFKACVSDFGTAKLMSFDSTNWSTLAGTFGYVAPELAYTLKVTEKCDVYSFGVVALEVTMGRHPGELILSLSSSFSGKLSLLKDVLDPRLPCPADELEEEITRAVMVGLACVRTDPKSRPTMRCVSQELWKETTGSFQSMQTIKLCQLMNLEL</sequence>
<evidence type="ECO:0000313" key="22">
    <source>
        <dbReference type="EMBL" id="WOL04272.1"/>
    </source>
</evidence>
<evidence type="ECO:0000256" key="19">
    <source>
        <dbReference type="PROSITE-ProRule" id="PRU10141"/>
    </source>
</evidence>
<keyword evidence="15" id="KW-0675">Receptor</keyword>
<evidence type="ECO:0000256" key="8">
    <source>
        <dbReference type="ARBA" id="ARBA00022729"/>
    </source>
</evidence>
<dbReference type="InterPro" id="IPR011009">
    <property type="entry name" value="Kinase-like_dom_sf"/>
</dbReference>
<keyword evidence="23" id="KW-1185">Reference proteome</keyword>
<dbReference type="SUPFAM" id="SSF56112">
    <property type="entry name" value="Protein kinase-like (PK-like)"/>
    <property type="match status" value="1"/>
</dbReference>
<comment type="catalytic activity">
    <reaction evidence="18">
        <text>L-seryl-[protein] + ATP = O-phospho-L-seryl-[protein] + ADP + H(+)</text>
        <dbReference type="Rhea" id="RHEA:17989"/>
        <dbReference type="Rhea" id="RHEA-COMP:9863"/>
        <dbReference type="Rhea" id="RHEA-COMP:11604"/>
        <dbReference type="ChEBI" id="CHEBI:15378"/>
        <dbReference type="ChEBI" id="CHEBI:29999"/>
        <dbReference type="ChEBI" id="CHEBI:30616"/>
        <dbReference type="ChEBI" id="CHEBI:83421"/>
        <dbReference type="ChEBI" id="CHEBI:456216"/>
        <dbReference type="EC" id="2.7.11.1"/>
    </reaction>
</comment>
<dbReference type="GO" id="GO:0005524">
    <property type="term" value="F:ATP binding"/>
    <property type="evidence" value="ECO:0007669"/>
    <property type="project" value="UniProtKB-UniRule"/>
</dbReference>
<evidence type="ECO:0000256" key="6">
    <source>
        <dbReference type="ARBA" id="ARBA00022679"/>
    </source>
</evidence>
<feature type="binding site" evidence="19">
    <location>
        <position position="124"/>
    </location>
    <ligand>
        <name>ATP</name>
        <dbReference type="ChEBI" id="CHEBI:30616"/>
    </ligand>
</feature>
<evidence type="ECO:0000259" key="21">
    <source>
        <dbReference type="PROSITE" id="PS50011"/>
    </source>
</evidence>
<evidence type="ECO:0000256" key="14">
    <source>
        <dbReference type="ARBA" id="ARBA00023136"/>
    </source>
</evidence>
<keyword evidence="6" id="KW-0808">Transferase</keyword>
<accession>A0AAQ3K9H1</accession>
<evidence type="ECO:0000256" key="11">
    <source>
        <dbReference type="ARBA" id="ARBA00022777"/>
    </source>
</evidence>
<feature type="domain" description="Protein kinase" evidence="21">
    <location>
        <begin position="96"/>
        <end position="373"/>
    </location>
</feature>
<evidence type="ECO:0000256" key="20">
    <source>
        <dbReference type="SAM" id="Phobius"/>
    </source>
</evidence>
<keyword evidence="11" id="KW-0418">Kinase</keyword>
<keyword evidence="12 19" id="KW-0067">ATP-binding</keyword>
<dbReference type="EMBL" id="CP136893">
    <property type="protein sequence ID" value="WOL04272.1"/>
    <property type="molecule type" value="Genomic_DNA"/>
</dbReference>
<dbReference type="AlphaFoldDB" id="A0AAQ3K9H1"/>
<evidence type="ECO:0000256" key="1">
    <source>
        <dbReference type="ARBA" id="ARBA00004479"/>
    </source>
</evidence>
<evidence type="ECO:0000256" key="13">
    <source>
        <dbReference type="ARBA" id="ARBA00022989"/>
    </source>
</evidence>
<protein>
    <recommendedName>
        <fullName evidence="2">non-specific serine/threonine protein kinase</fullName>
        <ecNumber evidence="2">2.7.11.1</ecNumber>
    </recommendedName>
</protein>
<dbReference type="Pfam" id="PF00069">
    <property type="entry name" value="Pkinase"/>
    <property type="match status" value="1"/>
</dbReference>
<keyword evidence="14 20" id="KW-0472">Membrane</keyword>
<evidence type="ECO:0000256" key="9">
    <source>
        <dbReference type="ARBA" id="ARBA00022737"/>
    </source>
</evidence>
<evidence type="ECO:0000256" key="12">
    <source>
        <dbReference type="ARBA" id="ARBA00022840"/>
    </source>
</evidence>
<evidence type="ECO:0000256" key="10">
    <source>
        <dbReference type="ARBA" id="ARBA00022741"/>
    </source>
</evidence>
<evidence type="ECO:0000256" key="18">
    <source>
        <dbReference type="ARBA" id="ARBA00048679"/>
    </source>
</evidence>
<dbReference type="InterPro" id="IPR000719">
    <property type="entry name" value="Prot_kinase_dom"/>
</dbReference>
<dbReference type="InterPro" id="IPR051420">
    <property type="entry name" value="Ser_Thr_Kinases_DiverseReg"/>
</dbReference>
<evidence type="ECO:0000256" key="5">
    <source>
        <dbReference type="ARBA" id="ARBA00022614"/>
    </source>
</evidence>
<evidence type="ECO:0000256" key="7">
    <source>
        <dbReference type="ARBA" id="ARBA00022692"/>
    </source>
</evidence>
<dbReference type="PROSITE" id="PS00109">
    <property type="entry name" value="PROTEIN_KINASE_TYR"/>
    <property type="match status" value="1"/>
</dbReference>
<gene>
    <name evidence="22" type="ORF">Cni_G12993</name>
</gene>
<dbReference type="Gene3D" id="1.10.510.10">
    <property type="entry name" value="Transferase(Phosphotransferase) domain 1"/>
    <property type="match status" value="1"/>
</dbReference>
<keyword evidence="4" id="KW-0597">Phosphoprotein</keyword>
<comment type="catalytic activity">
    <reaction evidence="17">
        <text>L-threonyl-[protein] + ATP = O-phospho-L-threonyl-[protein] + ADP + H(+)</text>
        <dbReference type="Rhea" id="RHEA:46608"/>
        <dbReference type="Rhea" id="RHEA-COMP:11060"/>
        <dbReference type="Rhea" id="RHEA-COMP:11605"/>
        <dbReference type="ChEBI" id="CHEBI:15378"/>
        <dbReference type="ChEBI" id="CHEBI:30013"/>
        <dbReference type="ChEBI" id="CHEBI:30616"/>
        <dbReference type="ChEBI" id="CHEBI:61977"/>
        <dbReference type="ChEBI" id="CHEBI:456216"/>
        <dbReference type="EC" id="2.7.11.1"/>
    </reaction>
</comment>
<dbReference type="PROSITE" id="PS50011">
    <property type="entry name" value="PROTEIN_KINASE_DOM"/>
    <property type="match status" value="1"/>
</dbReference>
<evidence type="ECO:0000256" key="16">
    <source>
        <dbReference type="ARBA" id="ARBA00023180"/>
    </source>
</evidence>
<keyword evidence="7 20" id="KW-0812">Transmembrane</keyword>
<dbReference type="FunFam" id="3.30.200.20:FF:000309">
    <property type="entry name" value="Leucine-rich repeat receptor protein kinase MSP1"/>
    <property type="match status" value="1"/>
</dbReference>
<dbReference type="PANTHER" id="PTHR48005:SF16">
    <property type="entry name" value="MDIS1-INTERACTING RECEPTOR LIKE KINASE 2-LIKE ISOFORM X1"/>
    <property type="match status" value="1"/>
</dbReference>
<organism evidence="22 23">
    <name type="scientific">Canna indica</name>
    <name type="common">Indian-shot</name>
    <dbReference type="NCBI Taxonomy" id="4628"/>
    <lineage>
        <taxon>Eukaryota</taxon>
        <taxon>Viridiplantae</taxon>
        <taxon>Streptophyta</taxon>
        <taxon>Embryophyta</taxon>
        <taxon>Tracheophyta</taxon>
        <taxon>Spermatophyta</taxon>
        <taxon>Magnoliopsida</taxon>
        <taxon>Liliopsida</taxon>
        <taxon>Zingiberales</taxon>
        <taxon>Cannaceae</taxon>
        <taxon>Canna</taxon>
    </lineage>
</organism>
<evidence type="ECO:0000256" key="2">
    <source>
        <dbReference type="ARBA" id="ARBA00012513"/>
    </source>
</evidence>
<evidence type="ECO:0000313" key="23">
    <source>
        <dbReference type="Proteomes" id="UP001327560"/>
    </source>
</evidence>
<dbReference type="InterPro" id="IPR008266">
    <property type="entry name" value="Tyr_kinase_AS"/>
</dbReference>
<dbReference type="PANTHER" id="PTHR48005">
    <property type="entry name" value="LEUCINE RICH REPEAT KINASE 2"/>
    <property type="match status" value="1"/>
</dbReference>
<keyword evidence="8" id="KW-0732">Signal</keyword>
<keyword evidence="5" id="KW-0433">Leucine-rich repeat</keyword>
<evidence type="ECO:0000256" key="17">
    <source>
        <dbReference type="ARBA" id="ARBA00047899"/>
    </source>
</evidence>
<dbReference type="GO" id="GO:0016020">
    <property type="term" value="C:membrane"/>
    <property type="evidence" value="ECO:0007669"/>
    <property type="project" value="UniProtKB-SubCell"/>
</dbReference>
<evidence type="ECO:0000256" key="15">
    <source>
        <dbReference type="ARBA" id="ARBA00023170"/>
    </source>
</evidence>
<dbReference type="FunFam" id="1.10.510.10:FF:000445">
    <property type="entry name" value="MDIS1-interacting receptor like kinase 2"/>
    <property type="match status" value="1"/>
</dbReference>
<dbReference type="EC" id="2.7.11.1" evidence="2"/>
<dbReference type="InterPro" id="IPR017441">
    <property type="entry name" value="Protein_kinase_ATP_BS"/>
</dbReference>